<dbReference type="EMBL" id="FXYD01000008">
    <property type="protein sequence ID" value="SMX45440.1"/>
    <property type="molecule type" value="Genomic_DNA"/>
</dbReference>
<dbReference type="Proteomes" id="UP000203464">
    <property type="component" value="Unassembled WGS sequence"/>
</dbReference>
<sequence length="131" mass="14922">MKPLLLTAALCLPIDVLAQDFSIEDVIRDQLQSFNERDVAGAWEHASPFIKGMFGTPENFARMVENGYPMVWDNSDVRFLDRTELESITRQEVQIQGPNGLFYILDYQMIEAPDGWRINGVQVIPVPEAYS</sequence>
<protein>
    <recommendedName>
        <fullName evidence="4">DUF4864 domain-containing protein</fullName>
    </recommendedName>
</protein>
<dbReference type="InterPro" id="IPR032347">
    <property type="entry name" value="DUF4864"/>
</dbReference>
<reference evidence="3" key="1">
    <citation type="submission" date="2017-05" db="EMBL/GenBank/DDBJ databases">
        <authorList>
            <person name="Rodrigo-Torres L."/>
            <person name="Arahal R. D."/>
            <person name="Lucena T."/>
        </authorList>
    </citation>
    <scope>NUCLEOTIDE SEQUENCE [LARGE SCALE GENOMIC DNA]</scope>
    <source>
        <strain evidence="3">CECT 8868</strain>
    </source>
</reference>
<feature type="chain" id="PRO_5012444074" description="DUF4864 domain-containing protein" evidence="1">
    <location>
        <begin position="19"/>
        <end position="131"/>
    </location>
</feature>
<organism evidence="2 3">
    <name type="scientific">Octadecabacter ascidiaceicola</name>
    <dbReference type="NCBI Taxonomy" id="1655543"/>
    <lineage>
        <taxon>Bacteria</taxon>
        <taxon>Pseudomonadati</taxon>
        <taxon>Pseudomonadota</taxon>
        <taxon>Alphaproteobacteria</taxon>
        <taxon>Rhodobacterales</taxon>
        <taxon>Roseobacteraceae</taxon>
        <taxon>Octadecabacter</taxon>
    </lineage>
</organism>
<evidence type="ECO:0000313" key="3">
    <source>
        <dbReference type="Proteomes" id="UP000203464"/>
    </source>
</evidence>
<dbReference type="RefSeq" id="WP_093997636.1">
    <property type="nucleotide sequence ID" value="NZ_FXYD01000008.1"/>
</dbReference>
<gene>
    <name evidence="2" type="ORF">OCA8868_03299</name>
</gene>
<accession>A0A238KS03</accession>
<name>A0A238KS03_9RHOB</name>
<dbReference type="AlphaFoldDB" id="A0A238KS03"/>
<dbReference type="Pfam" id="PF16156">
    <property type="entry name" value="DUF4864"/>
    <property type="match status" value="1"/>
</dbReference>
<keyword evidence="3" id="KW-1185">Reference proteome</keyword>
<evidence type="ECO:0000256" key="1">
    <source>
        <dbReference type="SAM" id="SignalP"/>
    </source>
</evidence>
<proteinExistence type="predicted"/>
<keyword evidence="1" id="KW-0732">Signal</keyword>
<dbReference type="OrthoDB" id="9130422at2"/>
<evidence type="ECO:0000313" key="2">
    <source>
        <dbReference type="EMBL" id="SMX45440.1"/>
    </source>
</evidence>
<feature type="signal peptide" evidence="1">
    <location>
        <begin position="1"/>
        <end position="18"/>
    </location>
</feature>
<evidence type="ECO:0008006" key="4">
    <source>
        <dbReference type="Google" id="ProtNLM"/>
    </source>
</evidence>